<evidence type="ECO:0000256" key="2">
    <source>
        <dbReference type="ARBA" id="ARBA00007069"/>
    </source>
</evidence>
<dbReference type="NCBIfam" id="TIGR00974">
    <property type="entry name" value="3a0107s02c"/>
    <property type="match status" value="1"/>
</dbReference>
<gene>
    <name evidence="12" type="ordered locus">Desti_3546</name>
</gene>
<keyword evidence="5 10" id="KW-1003">Cell membrane</keyword>
<keyword evidence="4" id="KW-0813">Transport</keyword>
<dbReference type="PROSITE" id="PS50928">
    <property type="entry name" value="ABC_TM1"/>
    <property type="match status" value="1"/>
</dbReference>
<dbReference type="SUPFAM" id="SSF161098">
    <property type="entry name" value="MetI-like"/>
    <property type="match status" value="1"/>
</dbReference>
<dbReference type="PATRIC" id="fig|706587.4.peg.4032"/>
<feature type="transmembrane region" description="Helical" evidence="10">
    <location>
        <begin position="30"/>
        <end position="58"/>
    </location>
</feature>
<dbReference type="GO" id="GO:0005315">
    <property type="term" value="F:phosphate transmembrane transporter activity"/>
    <property type="evidence" value="ECO:0007669"/>
    <property type="project" value="InterPro"/>
</dbReference>
<keyword evidence="8 10" id="KW-1133">Transmembrane helix</keyword>
<reference evidence="13" key="1">
    <citation type="submission" date="2012-06" db="EMBL/GenBank/DDBJ databases">
        <title>Complete sequence of chromosome of Desulfomonile tiedjei DSM 6799.</title>
        <authorList>
            <person name="Lucas S."/>
            <person name="Copeland A."/>
            <person name="Lapidus A."/>
            <person name="Glavina del Rio T."/>
            <person name="Dalin E."/>
            <person name="Tice H."/>
            <person name="Bruce D."/>
            <person name="Goodwin L."/>
            <person name="Pitluck S."/>
            <person name="Peters L."/>
            <person name="Ovchinnikova G."/>
            <person name="Zeytun A."/>
            <person name="Lu M."/>
            <person name="Kyrpides N."/>
            <person name="Mavromatis K."/>
            <person name="Ivanova N."/>
            <person name="Brettin T."/>
            <person name="Detter J.C."/>
            <person name="Han C."/>
            <person name="Larimer F."/>
            <person name="Land M."/>
            <person name="Hauser L."/>
            <person name="Markowitz V."/>
            <person name="Cheng J.-F."/>
            <person name="Hugenholtz P."/>
            <person name="Woyke T."/>
            <person name="Wu D."/>
            <person name="Spring S."/>
            <person name="Schroeder M."/>
            <person name="Brambilla E."/>
            <person name="Klenk H.-P."/>
            <person name="Eisen J.A."/>
        </authorList>
    </citation>
    <scope>NUCLEOTIDE SEQUENCE [LARGE SCALE GENOMIC DNA]</scope>
    <source>
        <strain evidence="13">ATCC 49306 / DSM 6799 / DCB-1</strain>
    </source>
</reference>
<feature type="transmembrane region" description="Helical" evidence="10">
    <location>
        <begin position="86"/>
        <end position="113"/>
    </location>
</feature>
<evidence type="ECO:0000259" key="11">
    <source>
        <dbReference type="PROSITE" id="PS50928"/>
    </source>
</evidence>
<dbReference type="KEGG" id="dti:Desti_3546"/>
<evidence type="ECO:0000256" key="4">
    <source>
        <dbReference type="ARBA" id="ARBA00022448"/>
    </source>
</evidence>
<keyword evidence="13" id="KW-1185">Reference proteome</keyword>
<dbReference type="InterPro" id="IPR051408">
    <property type="entry name" value="Phosphate_transprt_permease"/>
</dbReference>
<dbReference type="InterPro" id="IPR035906">
    <property type="entry name" value="MetI-like_sf"/>
</dbReference>
<dbReference type="GO" id="GO:0035435">
    <property type="term" value="P:phosphate ion transmembrane transport"/>
    <property type="evidence" value="ECO:0007669"/>
    <property type="project" value="InterPro"/>
</dbReference>
<protein>
    <recommendedName>
        <fullName evidence="3 10">Phosphate transport system permease protein PstA</fullName>
    </recommendedName>
</protein>
<dbReference type="RefSeq" id="WP_014811327.1">
    <property type="nucleotide sequence ID" value="NC_018025.1"/>
</dbReference>
<dbReference type="GO" id="GO:0005886">
    <property type="term" value="C:plasma membrane"/>
    <property type="evidence" value="ECO:0007669"/>
    <property type="project" value="UniProtKB-SubCell"/>
</dbReference>
<dbReference type="Proteomes" id="UP000006055">
    <property type="component" value="Chromosome"/>
</dbReference>
<evidence type="ECO:0000256" key="9">
    <source>
        <dbReference type="ARBA" id="ARBA00023136"/>
    </source>
</evidence>
<organism evidence="12 13">
    <name type="scientific">Desulfomonile tiedjei (strain ATCC 49306 / DSM 6799 / DCB-1)</name>
    <dbReference type="NCBI Taxonomy" id="706587"/>
    <lineage>
        <taxon>Bacteria</taxon>
        <taxon>Pseudomonadati</taxon>
        <taxon>Thermodesulfobacteriota</taxon>
        <taxon>Desulfomonilia</taxon>
        <taxon>Desulfomonilales</taxon>
        <taxon>Desulfomonilaceae</taxon>
        <taxon>Desulfomonile</taxon>
    </lineage>
</organism>
<dbReference type="STRING" id="706587.Desti_3546"/>
<evidence type="ECO:0000256" key="5">
    <source>
        <dbReference type="ARBA" id="ARBA00022475"/>
    </source>
</evidence>
<name>I4C9F5_DESTA</name>
<evidence type="ECO:0000256" key="3">
    <source>
        <dbReference type="ARBA" id="ARBA00016864"/>
    </source>
</evidence>
<keyword evidence="7 10" id="KW-0812">Transmembrane</keyword>
<dbReference type="Pfam" id="PF00528">
    <property type="entry name" value="BPD_transp_1"/>
    <property type="match status" value="1"/>
</dbReference>
<evidence type="ECO:0000256" key="8">
    <source>
        <dbReference type="ARBA" id="ARBA00022989"/>
    </source>
</evidence>
<sequence>MSPTQPLRQETAEIQLPKLERSFFERSSMISALLSLGTWILAIIACVPLFSVLIMLIIRGGTRLSWETLSSLPPTAFEMGGGFGNAIIGTIVMVGIGMLISVPLGIMAAIFLAEFGPDSRISQVARFCAKTLTGLPSILAGVFAYAAVVLVTGTYSAPAGGIALSLLMIPTVMLTAEEAMKMVPRIMKDAAHGMGCTPSQVVWKVVVPTAMPGIITGVMLAVARAAGETAPLLFTALFSSYWLFEGGVDVMQPTASLAVLIYNFSGMPYENQIELAWTASLVLVTLVLVLNIISRTIGQRKEQMVTMLLVVKRVIGRQGNNKGAVK</sequence>
<dbReference type="InterPro" id="IPR000515">
    <property type="entry name" value="MetI-like"/>
</dbReference>
<comment type="subcellular location">
    <subcellularLocation>
        <location evidence="1 10">Cell membrane</location>
        <topology evidence="1 10">Multi-pass membrane protein</topology>
    </subcellularLocation>
</comment>
<feature type="transmembrane region" description="Helical" evidence="10">
    <location>
        <begin position="134"/>
        <end position="155"/>
    </location>
</feature>
<feature type="transmembrane region" description="Helical" evidence="10">
    <location>
        <begin position="201"/>
        <end position="223"/>
    </location>
</feature>
<evidence type="ECO:0000313" key="12">
    <source>
        <dbReference type="EMBL" id="AFM26196.1"/>
    </source>
</evidence>
<keyword evidence="6" id="KW-0592">Phosphate transport</keyword>
<dbReference type="InterPro" id="IPR005672">
    <property type="entry name" value="Phosphate_PstA"/>
</dbReference>
<dbReference type="Gene3D" id="1.10.3720.10">
    <property type="entry name" value="MetI-like"/>
    <property type="match status" value="1"/>
</dbReference>
<feature type="transmembrane region" description="Helical" evidence="10">
    <location>
        <begin position="275"/>
        <end position="294"/>
    </location>
</feature>
<dbReference type="EMBL" id="CP003360">
    <property type="protein sequence ID" value="AFM26196.1"/>
    <property type="molecule type" value="Genomic_DNA"/>
</dbReference>
<evidence type="ECO:0000256" key="1">
    <source>
        <dbReference type="ARBA" id="ARBA00004651"/>
    </source>
</evidence>
<comment type="similarity">
    <text evidence="2 10">Belongs to the binding-protein-dependent transport system permease family. CysTW subfamily.</text>
</comment>
<evidence type="ECO:0000313" key="13">
    <source>
        <dbReference type="Proteomes" id="UP000006055"/>
    </source>
</evidence>
<dbReference type="PANTHER" id="PTHR42922">
    <property type="entry name" value="PHOSPHATE TRANSPORT SYSTEM PERMEASE PROTEIN PSTA"/>
    <property type="match status" value="1"/>
</dbReference>
<dbReference type="eggNOG" id="COG0581">
    <property type="taxonomic scope" value="Bacteria"/>
</dbReference>
<dbReference type="HOGENOM" id="CLU_033621_2_0_7"/>
<evidence type="ECO:0000256" key="10">
    <source>
        <dbReference type="RuleBase" id="RU363043"/>
    </source>
</evidence>
<proteinExistence type="inferred from homology"/>
<feature type="domain" description="ABC transmembrane type-1" evidence="11">
    <location>
        <begin position="87"/>
        <end position="294"/>
    </location>
</feature>
<dbReference type="PANTHER" id="PTHR42922:SF1">
    <property type="entry name" value="PHOSPHATE TRANSPORT SYSTEM PERMEASE PROTEIN PSTA"/>
    <property type="match status" value="1"/>
</dbReference>
<evidence type="ECO:0000256" key="6">
    <source>
        <dbReference type="ARBA" id="ARBA00022592"/>
    </source>
</evidence>
<accession>I4C9F5</accession>
<dbReference type="CDD" id="cd06261">
    <property type="entry name" value="TM_PBP2"/>
    <property type="match status" value="1"/>
</dbReference>
<evidence type="ECO:0000256" key="7">
    <source>
        <dbReference type="ARBA" id="ARBA00022692"/>
    </source>
</evidence>
<dbReference type="OrthoDB" id="9807065at2"/>
<keyword evidence="9 10" id="KW-0472">Membrane</keyword>
<feature type="transmembrane region" description="Helical" evidence="10">
    <location>
        <begin position="161"/>
        <end position="180"/>
    </location>
</feature>
<dbReference type="AlphaFoldDB" id="I4C9F5"/>